<dbReference type="CDD" id="cd00054">
    <property type="entry name" value="EGF_CA"/>
    <property type="match status" value="2"/>
</dbReference>
<keyword evidence="3 8" id="KW-0245">EGF-like domain</keyword>
<dbReference type="InterPro" id="IPR049883">
    <property type="entry name" value="NOTCH1_EGF-like"/>
</dbReference>
<dbReference type="Gene3D" id="2.10.25.10">
    <property type="entry name" value="Laminin"/>
    <property type="match status" value="3"/>
</dbReference>
<evidence type="ECO:0000256" key="5">
    <source>
        <dbReference type="ARBA" id="ARBA00022737"/>
    </source>
</evidence>
<evidence type="ECO:0000256" key="6">
    <source>
        <dbReference type="ARBA" id="ARBA00023157"/>
    </source>
</evidence>
<feature type="domain" description="EGF-like" evidence="9">
    <location>
        <begin position="87"/>
        <end position="125"/>
    </location>
</feature>
<dbReference type="FunFam" id="2.10.25.10:FF:000139">
    <property type="entry name" value="Fibulin-1"/>
    <property type="match status" value="1"/>
</dbReference>
<feature type="domain" description="EGF-like" evidence="9">
    <location>
        <begin position="44"/>
        <end position="82"/>
    </location>
</feature>
<protein>
    <recommendedName>
        <fullName evidence="9">EGF-like domain-containing protein</fullName>
    </recommendedName>
</protein>
<evidence type="ECO:0000256" key="8">
    <source>
        <dbReference type="PROSITE-ProRule" id="PRU00076"/>
    </source>
</evidence>
<dbReference type="PROSITE" id="PS01186">
    <property type="entry name" value="EGF_2"/>
    <property type="match status" value="1"/>
</dbReference>
<dbReference type="SMART" id="SM00181">
    <property type="entry name" value="EGF"/>
    <property type="match status" value="3"/>
</dbReference>
<evidence type="ECO:0000259" key="9">
    <source>
        <dbReference type="PROSITE" id="PS50026"/>
    </source>
</evidence>
<keyword evidence="5" id="KW-0677">Repeat</keyword>
<accession>J9ED81</accession>
<dbReference type="InterPro" id="IPR009030">
    <property type="entry name" value="Growth_fac_rcpt_cys_sf"/>
</dbReference>
<dbReference type="InterPro" id="IPR018097">
    <property type="entry name" value="EGF_Ca-bd_CS"/>
</dbReference>
<dbReference type="InterPro" id="IPR000152">
    <property type="entry name" value="EGF-type_Asp/Asn_hydroxyl_site"/>
</dbReference>
<gene>
    <name evidence="10" type="ORF">WUBG_14115</name>
</gene>
<comment type="caution">
    <text evidence="10">The sequence shown here is derived from an EMBL/GenBank/DDBJ whole genome shotgun (WGS) entry which is preliminary data.</text>
</comment>
<dbReference type="Pfam" id="PF12947">
    <property type="entry name" value="EGF_3"/>
    <property type="match status" value="1"/>
</dbReference>
<evidence type="ECO:0000256" key="2">
    <source>
        <dbReference type="ARBA" id="ARBA00022525"/>
    </source>
</evidence>
<dbReference type="FunFam" id="2.10.25.10:FF:000038">
    <property type="entry name" value="Fibrillin 2"/>
    <property type="match status" value="1"/>
</dbReference>
<dbReference type="PROSITE" id="PS01187">
    <property type="entry name" value="EGF_CA"/>
    <property type="match status" value="1"/>
</dbReference>
<comment type="caution">
    <text evidence="8">Lacks conserved residue(s) required for the propagation of feature annotation.</text>
</comment>
<proteinExistence type="predicted"/>
<evidence type="ECO:0000256" key="3">
    <source>
        <dbReference type="ARBA" id="ARBA00022536"/>
    </source>
</evidence>
<dbReference type="PROSITE" id="PS00010">
    <property type="entry name" value="ASX_HYDROXYL"/>
    <property type="match status" value="2"/>
</dbReference>
<evidence type="ECO:0000256" key="4">
    <source>
        <dbReference type="ARBA" id="ARBA00022729"/>
    </source>
</evidence>
<dbReference type="PROSITE" id="PS50026">
    <property type="entry name" value="EGF_3"/>
    <property type="match status" value="2"/>
</dbReference>
<dbReference type="InterPro" id="IPR051145">
    <property type="entry name" value="GAS-SHBG-PROS"/>
</dbReference>
<dbReference type="GO" id="GO:0005509">
    <property type="term" value="F:calcium ion binding"/>
    <property type="evidence" value="ECO:0007669"/>
    <property type="project" value="InterPro"/>
</dbReference>
<sequence>MNSAEGIVVCGGSKNSSICVNIDGGYECRCAPGYAGSPDSPHRYVNECQLSDFYCGEKGVCKNLVGSYECECADGFQRDQYTGQCVDIDECKYDPCDKVAACTNLHGSFQCTCIDGFVGNGVECHGIITF</sequence>
<keyword evidence="6" id="KW-1015">Disulfide bond</keyword>
<dbReference type="SUPFAM" id="SSF57184">
    <property type="entry name" value="Growth factor receptor domain"/>
    <property type="match status" value="1"/>
</dbReference>
<evidence type="ECO:0000313" key="11">
    <source>
        <dbReference type="Proteomes" id="UP000004810"/>
    </source>
</evidence>
<dbReference type="InterPro" id="IPR001881">
    <property type="entry name" value="EGF-like_Ca-bd_dom"/>
</dbReference>
<dbReference type="InterPro" id="IPR000742">
    <property type="entry name" value="EGF"/>
</dbReference>
<dbReference type="PANTHER" id="PTHR24040:SF13">
    <property type="entry name" value="FIBROPELLIN-1"/>
    <property type="match status" value="1"/>
</dbReference>
<dbReference type="Proteomes" id="UP000004810">
    <property type="component" value="Unassembled WGS sequence"/>
</dbReference>
<evidence type="ECO:0000256" key="1">
    <source>
        <dbReference type="ARBA" id="ARBA00004613"/>
    </source>
</evidence>
<dbReference type="SMART" id="SM00179">
    <property type="entry name" value="EGF_CA"/>
    <property type="match status" value="3"/>
</dbReference>
<evidence type="ECO:0000256" key="7">
    <source>
        <dbReference type="ARBA" id="ARBA00023180"/>
    </source>
</evidence>
<organism evidence="10 11">
    <name type="scientific">Wuchereria bancrofti</name>
    <dbReference type="NCBI Taxonomy" id="6293"/>
    <lineage>
        <taxon>Eukaryota</taxon>
        <taxon>Metazoa</taxon>
        <taxon>Ecdysozoa</taxon>
        <taxon>Nematoda</taxon>
        <taxon>Chromadorea</taxon>
        <taxon>Rhabditida</taxon>
        <taxon>Spirurina</taxon>
        <taxon>Spiruromorpha</taxon>
        <taxon>Filarioidea</taxon>
        <taxon>Onchocercidae</taxon>
        <taxon>Wuchereria</taxon>
    </lineage>
</organism>
<keyword evidence="7" id="KW-0325">Glycoprotein</keyword>
<dbReference type="PANTHER" id="PTHR24040">
    <property type="entry name" value="LAMININ G-LIKE DOMAIN-CONTAINING PROTEIN"/>
    <property type="match status" value="1"/>
</dbReference>
<dbReference type="Pfam" id="PF07645">
    <property type="entry name" value="EGF_CA"/>
    <property type="match status" value="2"/>
</dbReference>
<keyword evidence="2" id="KW-0964">Secreted</keyword>
<name>J9ED81_WUCBA</name>
<dbReference type="InterPro" id="IPR024731">
    <property type="entry name" value="NELL2-like_EGF"/>
</dbReference>
<keyword evidence="4" id="KW-0732">Signal</keyword>
<comment type="subcellular location">
    <subcellularLocation>
        <location evidence="1">Secreted</location>
    </subcellularLocation>
</comment>
<reference evidence="11" key="1">
    <citation type="submission" date="2012-08" db="EMBL/GenBank/DDBJ databases">
        <title>The Genome Sequence of Wuchereria bancrofti.</title>
        <authorList>
            <person name="Nutman T.B."/>
            <person name="Fink D.L."/>
            <person name="Russ C."/>
            <person name="Young S."/>
            <person name="Zeng Q."/>
            <person name="Koehrsen M."/>
            <person name="Alvarado L."/>
            <person name="Berlin A."/>
            <person name="Chapman S.B."/>
            <person name="Chen Z."/>
            <person name="Freedman E."/>
            <person name="Gellesch M."/>
            <person name="Goldberg J."/>
            <person name="Griggs A."/>
            <person name="Gujja S."/>
            <person name="Heilman E.R."/>
            <person name="Heiman D."/>
            <person name="Hepburn T."/>
            <person name="Howarth C."/>
            <person name="Jen D."/>
            <person name="Larson L."/>
            <person name="Lewis B."/>
            <person name="Mehta T."/>
            <person name="Park D."/>
            <person name="Pearson M."/>
            <person name="Roberts A."/>
            <person name="Saif S."/>
            <person name="Shea T."/>
            <person name="Shenoy N."/>
            <person name="Sisk P."/>
            <person name="Stolte C."/>
            <person name="Sykes S."/>
            <person name="Walk T."/>
            <person name="White J."/>
            <person name="Yandava C."/>
            <person name="Haas B."/>
            <person name="Henn M.R."/>
            <person name="Nusbaum C."/>
            <person name="Birren B."/>
        </authorList>
    </citation>
    <scope>NUCLEOTIDE SEQUENCE [LARGE SCALE GENOMIC DNA]</scope>
    <source>
        <strain evidence="11">NA</strain>
    </source>
</reference>
<dbReference type="GO" id="GO:0005576">
    <property type="term" value="C:extracellular region"/>
    <property type="evidence" value="ECO:0007669"/>
    <property type="project" value="UniProtKB-SubCell"/>
</dbReference>
<dbReference type="AlphaFoldDB" id="J9ED81"/>
<evidence type="ECO:0000313" key="10">
    <source>
        <dbReference type="EMBL" id="EJW74977.1"/>
    </source>
</evidence>
<dbReference type="EMBL" id="ADBV01011304">
    <property type="protein sequence ID" value="EJW74977.1"/>
    <property type="molecule type" value="Genomic_DNA"/>
</dbReference>